<feature type="region of interest" description="Disordered" evidence="1">
    <location>
        <begin position="119"/>
        <end position="139"/>
    </location>
</feature>
<dbReference type="RefSeq" id="WP_133396806.1">
    <property type="nucleotide sequence ID" value="NZ_SNAA01000009.1"/>
</dbReference>
<dbReference type="AlphaFoldDB" id="A0A4R6A9K2"/>
<dbReference type="EMBL" id="SNAA01000009">
    <property type="protein sequence ID" value="TDL79502.1"/>
    <property type="molecule type" value="Genomic_DNA"/>
</dbReference>
<reference evidence="2 3" key="1">
    <citation type="submission" date="2019-03" db="EMBL/GenBank/DDBJ databases">
        <title>Primorskyibacter sp. SS33 isolated from sediments.</title>
        <authorList>
            <person name="Xunke S."/>
        </authorList>
    </citation>
    <scope>NUCLEOTIDE SEQUENCE [LARGE SCALE GENOMIC DNA]</scope>
    <source>
        <strain evidence="2 3">SS33</strain>
    </source>
</reference>
<protein>
    <submittedName>
        <fullName evidence="2">DUF4112 domain-containing protein</fullName>
    </submittedName>
</protein>
<proteinExistence type="predicted"/>
<accession>A0A4R6A9K2</accession>
<sequence length="139" mass="14840">MTDRPHAHRLDRLDRLANTLDAAFRVPGIGIRVGYDSIMGLIPGIGDAAAVVPTGWIVLESYRMGAPRSIIARQCANIGVDFVVGSIPLVGDLFDVGWKANRRNVALLRRHMDALPQAAPERDAGGHAARPTGAGRAGR</sequence>
<organism evidence="2 3">
    <name type="scientific">Palleronia sediminis</name>
    <dbReference type="NCBI Taxonomy" id="2547833"/>
    <lineage>
        <taxon>Bacteria</taxon>
        <taxon>Pseudomonadati</taxon>
        <taxon>Pseudomonadota</taxon>
        <taxon>Alphaproteobacteria</taxon>
        <taxon>Rhodobacterales</taxon>
        <taxon>Roseobacteraceae</taxon>
        <taxon>Palleronia</taxon>
    </lineage>
</organism>
<dbReference type="PANTHER" id="PTHR35519:SF2">
    <property type="entry name" value="PH DOMAIN PROTEIN"/>
    <property type="match status" value="1"/>
</dbReference>
<dbReference type="InterPro" id="IPR025187">
    <property type="entry name" value="DUF4112"/>
</dbReference>
<gene>
    <name evidence="2" type="ORF">E2L08_09340</name>
</gene>
<comment type="caution">
    <text evidence="2">The sequence shown here is derived from an EMBL/GenBank/DDBJ whole genome shotgun (WGS) entry which is preliminary data.</text>
</comment>
<evidence type="ECO:0000313" key="2">
    <source>
        <dbReference type="EMBL" id="TDL79502.1"/>
    </source>
</evidence>
<dbReference type="PANTHER" id="PTHR35519">
    <property type="entry name" value="MEMBRANE PROTEINS"/>
    <property type="match status" value="1"/>
</dbReference>
<keyword evidence="3" id="KW-1185">Reference proteome</keyword>
<evidence type="ECO:0000256" key="1">
    <source>
        <dbReference type="SAM" id="MobiDB-lite"/>
    </source>
</evidence>
<dbReference type="Proteomes" id="UP000295701">
    <property type="component" value="Unassembled WGS sequence"/>
</dbReference>
<name>A0A4R6A9K2_9RHOB</name>
<evidence type="ECO:0000313" key="3">
    <source>
        <dbReference type="Proteomes" id="UP000295701"/>
    </source>
</evidence>
<dbReference type="OrthoDB" id="513552at2"/>
<dbReference type="Pfam" id="PF13430">
    <property type="entry name" value="DUF4112"/>
    <property type="match status" value="1"/>
</dbReference>
<feature type="compositionally biased region" description="Low complexity" evidence="1">
    <location>
        <begin position="126"/>
        <end position="139"/>
    </location>
</feature>